<gene>
    <name evidence="10" type="ORF">PPG34_11780</name>
</gene>
<evidence type="ECO:0000256" key="4">
    <source>
        <dbReference type="ARBA" id="ARBA00022679"/>
    </source>
</evidence>
<dbReference type="InterPro" id="IPR036890">
    <property type="entry name" value="HATPase_C_sf"/>
</dbReference>
<keyword evidence="5" id="KW-0547">Nucleotide-binding</keyword>
<evidence type="ECO:0000256" key="1">
    <source>
        <dbReference type="ARBA" id="ARBA00000085"/>
    </source>
</evidence>
<keyword evidence="3" id="KW-0597">Phosphoprotein</keyword>
<reference evidence="10 11" key="1">
    <citation type="journal article" date="2023" name="ISME J.">
        <title>Cultivation and genomic characterization of novel and ubiquitous marine nitrite-oxidizing bacteria from the Nitrospirales.</title>
        <authorList>
            <person name="Mueller A.J."/>
            <person name="Daebeler A."/>
            <person name="Herbold C.W."/>
            <person name="Kirkegaard R.H."/>
            <person name="Daims H."/>
        </authorList>
    </citation>
    <scope>NUCLEOTIDE SEQUENCE [LARGE SCALE GENOMIC DNA]</scope>
    <source>
        <strain evidence="10 11">EB</strain>
    </source>
</reference>
<keyword evidence="8" id="KW-0902">Two-component regulatory system</keyword>
<dbReference type="Gene3D" id="3.30.565.10">
    <property type="entry name" value="Histidine kinase-like ATPase, C-terminal domain"/>
    <property type="match status" value="1"/>
</dbReference>
<dbReference type="SUPFAM" id="SSF55874">
    <property type="entry name" value="ATPase domain of HSP90 chaperone/DNA topoisomerase II/histidine kinase"/>
    <property type="match status" value="1"/>
</dbReference>
<comment type="caution">
    <text evidence="10">The sequence shown here is derived from an EMBL/GenBank/DDBJ whole genome shotgun (WGS) entry which is preliminary data.</text>
</comment>
<dbReference type="RefSeq" id="WP_313833516.1">
    <property type="nucleotide sequence ID" value="NZ_JAQOUE010000001.1"/>
</dbReference>
<evidence type="ECO:0000313" key="11">
    <source>
        <dbReference type="Proteomes" id="UP001250932"/>
    </source>
</evidence>
<dbReference type="PANTHER" id="PTHR43065:SF10">
    <property type="entry name" value="PEROXIDE STRESS-ACTIVATED HISTIDINE KINASE MAK3"/>
    <property type="match status" value="1"/>
</dbReference>
<evidence type="ECO:0000256" key="3">
    <source>
        <dbReference type="ARBA" id="ARBA00022553"/>
    </source>
</evidence>
<dbReference type="EMBL" id="JAQOUE010000001">
    <property type="protein sequence ID" value="MDT7043036.1"/>
    <property type="molecule type" value="Genomic_DNA"/>
</dbReference>
<dbReference type="InterPro" id="IPR005467">
    <property type="entry name" value="His_kinase_dom"/>
</dbReference>
<dbReference type="Pfam" id="PF00512">
    <property type="entry name" value="HisKA"/>
    <property type="match status" value="1"/>
</dbReference>
<evidence type="ECO:0000256" key="2">
    <source>
        <dbReference type="ARBA" id="ARBA00012438"/>
    </source>
</evidence>
<evidence type="ECO:0000256" key="7">
    <source>
        <dbReference type="ARBA" id="ARBA00022840"/>
    </source>
</evidence>
<name>A0ABU3K9G2_9BACT</name>
<comment type="catalytic activity">
    <reaction evidence="1">
        <text>ATP + protein L-histidine = ADP + protein N-phospho-L-histidine.</text>
        <dbReference type="EC" id="2.7.13.3"/>
    </reaction>
</comment>
<dbReference type="EC" id="2.7.13.3" evidence="2"/>
<dbReference type="Pfam" id="PF02518">
    <property type="entry name" value="HATPase_c"/>
    <property type="match status" value="1"/>
</dbReference>
<evidence type="ECO:0000256" key="6">
    <source>
        <dbReference type="ARBA" id="ARBA00022777"/>
    </source>
</evidence>
<dbReference type="PRINTS" id="PR00344">
    <property type="entry name" value="BCTRLSENSOR"/>
</dbReference>
<accession>A0ABU3K9G2</accession>
<keyword evidence="4" id="KW-0808">Transferase</keyword>
<dbReference type="SMART" id="SM00387">
    <property type="entry name" value="HATPase_c"/>
    <property type="match status" value="1"/>
</dbReference>
<keyword evidence="7" id="KW-0067">ATP-binding</keyword>
<dbReference type="InterPro" id="IPR036097">
    <property type="entry name" value="HisK_dim/P_sf"/>
</dbReference>
<dbReference type="InterPro" id="IPR003594">
    <property type="entry name" value="HATPase_dom"/>
</dbReference>
<dbReference type="PANTHER" id="PTHR43065">
    <property type="entry name" value="SENSOR HISTIDINE KINASE"/>
    <property type="match status" value="1"/>
</dbReference>
<evidence type="ECO:0000259" key="9">
    <source>
        <dbReference type="PROSITE" id="PS50109"/>
    </source>
</evidence>
<dbReference type="SUPFAM" id="SSF47384">
    <property type="entry name" value="Homodimeric domain of signal transducing histidine kinase"/>
    <property type="match status" value="1"/>
</dbReference>
<proteinExistence type="predicted"/>
<evidence type="ECO:0000256" key="5">
    <source>
        <dbReference type="ARBA" id="ARBA00022741"/>
    </source>
</evidence>
<keyword evidence="6 10" id="KW-0418">Kinase</keyword>
<dbReference type="Gene3D" id="1.10.287.130">
    <property type="match status" value="1"/>
</dbReference>
<sequence>MTDIGRMKVAILGGGQRTQPLMELLGHLHDIQIVELSPQGSSVEKTSPSSLLGALGNLDSSAPANALLQPHLVIDTTGHLQSSESNSNSSEQSVEVLKGNGAKLLLELAEQEHQVRGQISHTEKLATVGTMVLGIAHDINNPLHVILGFSENLCDEAYSEEIRDQAKEIHQAAKRIITMCQHLTGYARHGQTHPLSIIDLEEQLDESLKIAKYAASFNRVSILKSYSSKARVLAKAEELTQIFVNLVLNAIQAMNGSGTLTLSSVTHQEKICVKIQDTGPGIPPTHLPKIFEPFFTTKPPGKGTGLGLHSVRTLVHKNQGKIFVESEVGQGTCFHLEFPNPSSREGC</sequence>
<dbReference type="InterPro" id="IPR004358">
    <property type="entry name" value="Sig_transdc_His_kin-like_C"/>
</dbReference>
<feature type="domain" description="Histidine kinase" evidence="9">
    <location>
        <begin position="134"/>
        <end position="342"/>
    </location>
</feature>
<protein>
    <recommendedName>
        <fullName evidence="2">histidine kinase</fullName>
        <ecNumber evidence="2">2.7.13.3</ecNumber>
    </recommendedName>
</protein>
<dbReference type="CDD" id="cd00082">
    <property type="entry name" value="HisKA"/>
    <property type="match status" value="1"/>
</dbReference>
<dbReference type="InterPro" id="IPR003661">
    <property type="entry name" value="HisK_dim/P_dom"/>
</dbReference>
<keyword evidence="11" id="KW-1185">Reference proteome</keyword>
<dbReference type="SMART" id="SM00388">
    <property type="entry name" value="HisKA"/>
    <property type="match status" value="1"/>
</dbReference>
<dbReference type="GO" id="GO:0016301">
    <property type="term" value="F:kinase activity"/>
    <property type="evidence" value="ECO:0007669"/>
    <property type="project" value="UniProtKB-KW"/>
</dbReference>
<evidence type="ECO:0000313" key="10">
    <source>
        <dbReference type="EMBL" id="MDT7043036.1"/>
    </source>
</evidence>
<dbReference type="Proteomes" id="UP001250932">
    <property type="component" value="Unassembled WGS sequence"/>
</dbReference>
<organism evidence="10 11">
    <name type="scientific">Candidatus Nitronereus thalassa</name>
    <dbReference type="NCBI Taxonomy" id="3020898"/>
    <lineage>
        <taxon>Bacteria</taxon>
        <taxon>Pseudomonadati</taxon>
        <taxon>Nitrospirota</taxon>
        <taxon>Nitrospiria</taxon>
        <taxon>Nitrospirales</taxon>
        <taxon>Nitrospiraceae</taxon>
        <taxon>Candidatus Nitronereus</taxon>
    </lineage>
</organism>
<dbReference type="PROSITE" id="PS50109">
    <property type="entry name" value="HIS_KIN"/>
    <property type="match status" value="1"/>
</dbReference>
<evidence type="ECO:0000256" key="8">
    <source>
        <dbReference type="ARBA" id="ARBA00023012"/>
    </source>
</evidence>